<dbReference type="Proteomes" id="UP001604336">
    <property type="component" value="Unassembled WGS sequence"/>
</dbReference>
<sequence>MTLGTENDDYSSSPGPSLDGSFRKHGSVALVSTTSSTSSKFVPTSKRVYKVLKEYVMELADLNIFRNHLEDWVQENLYSNPSGGEHSFGSPFLIDDLRTFDFALEGILFQQLMRMPRPPYSSENLKEDEYLALEDFLHTAADGLWHAFWHKNKPLPYFVSCPCYPGSKFYTVEKAILRGRLGRLCGAALMSKYKGNTHAHWDNVVKFVLFKQDMTGSEFGFSPPIACEALFYAVHILLSRSLSKYNTVTSDCVFVSVLDSKFGGVVKLGGDLGKLKVDLANPYHSIVEWITCHADVSISPVERIWNKLGNVNWGDFGTLQLLLATFYSMVQWNGPPRKSMDSLAANHSLRLQKRRMECCLIENENALVPYQHENNRHGEIVELEYQNSQNFKKKGSRLKLNPGEILLLEDQFQGQISFQIQEFLDDVNGCSYIAVASENPTKFLTLYIGAHPSCLEPSWEDMSLWYQVQRQTKILNILKDQGISSKNLPEIIASGRIVHSGPCEKQTPKGRCDHPWCGTPILVTCPVGEPLSSVISHDGPISAEEATRCCRDCLSALRSAKMANIQHGDLCPENIMHIIDNQGSRNSSLFVLVSWGRAVLEERDSPALNLQFSSAHALQHGKLCPSSDVESLVYLIYSICGGAMQQQDSIESALQWRQKCWAKRVIQQYLGEISPLLKAFADYIDSLCGTPYPVDYDIWLKRLNGAVDSSAERGKMVEEILRIKDVAESSGTSGSGNSLSA</sequence>
<evidence type="ECO:0000256" key="1">
    <source>
        <dbReference type="SAM" id="MobiDB-lite"/>
    </source>
</evidence>
<dbReference type="GO" id="GO:0016301">
    <property type="term" value="F:kinase activity"/>
    <property type="evidence" value="ECO:0007669"/>
    <property type="project" value="UniProtKB-KW"/>
</dbReference>
<reference evidence="3" key="1">
    <citation type="submission" date="2024-07" db="EMBL/GenBank/DDBJ databases">
        <title>Two chromosome-level genome assemblies of Korean endemic species Abeliophyllum distichum and Forsythia ovata (Oleaceae).</title>
        <authorList>
            <person name="Jang H."/>
        </authorList>
    </citation>
    <scope>NUCLEOTIDE SEQUENCE [LARGE SCALE GENOMIC DNA]</scope>
</reference>
<name>A0ABD1SDD9_9LAMI</name>
<dbReference type="PANTHER" id="PTHR35118">
    <property type="entry name" value="KINASE FAMILY PROTEIN"/>
    <property type="match status" value="1"/>
</dbReference>
<organism evidence="2 3">
    <name type="scientific">Abeliophyllum distichum</name>
    <dbReference type="NCBI Taxonomy" id="126358"/>
    <lineage>
        <taxon>Eukaryota</taxon>
        <taxon>Viridiplantae</taxon>
        <taxon>Streptophyta</taxon>
        <taxon>Embryophyta</taxon>
        <taxon>Tracheophyta</taxon>
        <taxon>Spermatophyta</taxon>
        <taxon>Magnoliopsida</taxon>
        <taxon>eudicotyledons</taxon>
        <taxon>Gunneridae</taxon>
        <taxon>Pentapetalae</taxon>
        <taxon>asterids</taxon>
        <taxon>lamiids</taxon>
        <taxon>Lamiales</taxon>
        <taxon>Oleaceae</taxon>
        <taxon>Forsythieae</taxon>
        <taxon>Abeliophyllum</taxon>
    </lineage>
</organism>
<protein>
    <submittedName>
        <fullName evidence="2">Protein kinase superfamily protein</fullName>
    </submittedName>
</protein>
<keyword evidence="2" id="KW-0418">Kinase</keyword>
<dbReference type="SUPFAM" id="SSF56112">
    <property type="entry name" value="Protein kinase-like (PK-like)"/>
    <property type="match status" value="1"/>
</dbReference>
<keyword evidence="2" id="KW-0808">Transferase</keyword>
<gene>
    <name evidence="2" type="ORF">Adt_24046</name>
</gene>
<dbReference type="PANTHER" id="PTHR35118:SF2">
    <property type="entry name" value="PROTEIN KINASE DOMAIN-CONTAINING PROTEIN"/>
    <property type="match status" value="1"/>
</dbReference>
<comment type="caution">
    <text evidence="2">The sequence shown here is derived from an EMBL/GenBank/DDBJ whole genome shotgun (WGS) entry which is preliminary data.</text>
</comment>
<accession>A0ABD1SDD9</accession>
<dbReference type="AlphaFoldDB" id="A0ABD1SDD9"/>
<keyword evidence="3" id="KW-1185">Reference proteome</keyword>
<feature type="region of interest" description="Disordered" evidence="1">
    <location>
        <begin position="1"/>
        <end position="21"/>
    </location>
</feature>
<evidence type="ECO:0000313" key="3">
    <source>
        <dbReference type="Proteomes" id="UP001604336"/>
    </source>
</evidence>
<dbReference type="EMBL" id="JBFOLK010000007">
    <property type="protein sequence ID" value="KAL2498496.1"/>
    <property type="molecule type" value="Genomic_DNA"/>
</dbReference>
<evidence type="ECO:0000313" key="2">
    <source>
        <dbReference type="EMBL" id="KAL2498496.1"/>
    </source>
</evidence>
<dbReference type="Gene3D" id="1.10.510.10">
    <property type="entry name" value="Transferase(Phosphotransferase) domain 1"/>
    <property type="match status" value="1"/>
</dbReference>
<proteinExistence type="predicted"/>
<dbReference type="InterPro" id="IPR011009">
    <property type="entry name" value="Kinase-like_dom_sf"/>
</dbReference>